<evidence type="ECO:0000313" key="11">
    <source>
        <dbReference type="Proteomes" id="UP000009175"/>
    </source>
</evidence>
<gene>
    <name evidence="8" type="primary">menA</name>
    <name evidence="10" type="ordered locus">Sama_1366</name>
</gene>
<dbReference type="CDD" id="cd13962">
    <property type="entry name" value="PT_UbiA_UBIAD1"/>
    <property type="match status" value="1"/>
</dbReference>
<feature type="transmembrane region" description="Helical" evidence="8">
    <location>
        <begin position="194"/>
        <end position="214"/>
    </location>
</feature>
<protein>
    <recommendedName>
        <fullName evidence="8 9">1,4-dihydroxy-2-naphthoate octaprenyltransferase</fullName>
        <shortName evidence="8">DHNA-octaprenyltransferase</shortName>
        <ecNumber evidence="8 9">2.5.1.74</ecNumber>
    </recommendedName>
</protein>
<evidence type="ECO:0000256" key="6">
    <source>
        <dbReference type="ARBA" id="ARBA00022989"/>
    </source>
</evidence>
<keyword evidence="6 8" id="KW-1133">Transmembrane helix</keyword>
<keyword evidence="7 8" id="KW-0472">Membrane</keyword>
<comment type="catalytic activity">
    <reaction evidence="8">
        <text>an all-trans-polyprenyl diphosphate + 1,4-dihydroxy-2-naphthoate + H(+) = a 2-demethylmenaquinol + CO2 + diphosphate</text>
        <dbReference type="Rhea" id="RHEA:26478"/>
        <dbReference type="Rhea" id="RHEA-COMP:9563"/>
        <dbReference type="Rhea" id="RHEA-COMP:9564"/>
        <dbReference type="ChEBI" id="CHEBI:11173"/>
        <dbReference type="ChEBI" id="CHEBI:15378"/>
        <dbReference type="ChEBI" id="CHEBI:16526"/>
        <dbReference type="ChEBI" id="CHEBI:33019"/>
        <dbReference type="ChEBI" id="CHEBI:55437"/>
        <dbReference type="ChEBI" id="CHEBI:58914"/>
        <dbReference type="EC" id="2.5.1.74"/>
    </reaction>
</comment>
<dbReference type="GO" id="GO:0042371">
    <property type="term" value="P:vitamin K biosynthetic process"/>
    <property type="evidence" value="ECO:0007669"/>
    <property type="project" value="TreeGrafter"/>
</dbReference>
<dbReference type="Proteomes" id="UP000009175">
    <property type="component" value="Chromosome"/>
</dbReference>
<comment type="similarity">
    <text evidence="8">Belongs to the MenA family. Type 1 subfamily.</text>
</comment>
<dbReference type="HAMAP" id="MF_01937">
    <property type="entry name" value="MenA_1"/>
    <property type="match status" value="1"/>
</dbReference>
<dbReference type="Gene3D" id="1.10.357.140">
    <property type="entry name" value="UbiA prenyltransferase"/>
    <property type="match status" value="1"/>
</dbReference>
<evidence type="ECO:0000256" key="4">
    <source>
        <dbReference type="ARBA" id="ARBA00022679"/>
    </source>
</evidence>
<comment type="pathway">
    <text evidence="8">Quinol/quinone metabolism; menaquinone biosynthesis; menaquinol from 1,4-dihydroxy-2-naphthoate: step 1/2.</text>
</comment>
<reference evidence="10 11" key="1">
    <citation type="submission" date="2006-12" db="EMBL/GenBank/DDBJ databases">
        <title>Complete sequence of Shewanella amazonensis SB2B.</title>
        <authorList>
            <consortium name="US DOE Joint Genome Institute"/>
            <person name="Copeland A."/>
            <person name="Lucas S."/>
            <person name="Lapidus A."/>
            <person name="Barry K."/>
            <person name="Detter J.C."/>
            <person name="Glavina del Rio T."/>
            <person name="Hammon N."/>
            <person name="Israni S."/>
            <person name="Dalin E."/>
            <person name="Tice H."/>
            <person name="Pitluck S."/>
            <person name="Munk A.C."/>
            <person name="Brettin T."/>
            <person name="Bruce D."/>
            <person name="Han C."/>
            <person name="Tapia R."/>
            <person name="Gilna P."/>
            <person name="Schmutz J."/>
            <person name="Larimer F."/>
            <person name="Land M."/>
            <person name="Hauser L."/>
            <person name="Kyrpides N."/>
            <person name="Mikhailova N."/>
            <person name="Fredrickson J."/>
            <person name="Richardson P."/>
        </authorList>
    </citation>
    <scope>NUCLEOTIDE SEQUENCE [LARGE SCALE GENOMIC DNA]</scope>
    <source>
        <strain evidence="11">ATCC BAA-1098 / SB2B</strain>
    </source>
</reference>
<keyword evidence="3 8" id="KW-1003">Cell membrane</keyword>
<dbReference type="UniPathway" id="UPA00079">
    <property type="reaction ID" value="UER00168"/>
</dbReference>
<feature type="transmembrane region" description="Helical" evidence="8">
    <location>
        <begin position="303"/>
        <end position="320"/>
    </location>
</feature>
<comment type="subcellular location">
    <subcellularLocation>
        <location evidence="8">Cell inner membrane</location>
        <topology evidence="8">Multi-pass membrane protein</topology>
    </subcellularLocation>
    <subcellularLocation>
        <location evidence="1">Membrane</location>
        <topology evidence="1">Multi-pass membrane protein</topology>
    </subcellularLocation>
</comment>
<keyword evidence="2 8" id="KW-0474">Menaquinone biosynthesis</keyword>
<dbReference type="NCBIfam" id="TIGR00751">
    <property type="entry name" value="menA"/>
    <property type="match status" value="1"/>
</dbReference>
<feature type="transmembrane region" description="Helical" evidence="8">
    <location>
        <begin position="241"/>
        <end position="259"/>
    </location>
</feature>
<keyword evidence="4 8" id="KW-0808">Transferase</keyword>
<dbReference type="KEGG" id="saz:Sama_1366"/>
<evidence type="ECO:0000256" key="1">
    <source>
        <dbReference type="ARBA" id="ARBA00004141"/>
    </source>
</evidence>
<feature type="transmembrane region" description="Helical" evidence="8">
    <location>
        <begin position="117"/>
        <end position="135"/>
    </location>
</feature>
<dbReference type="GO" id="GO:0009234">
    <property type="term" value="P:menaquinone biosynthetic process"/>
    <property type="evidence" value="ECO:0007669"/>
    <property type="project" value="UniProtKB-UniRule"/>
</dbReference>
<comment type="function">
    <text evidence="8">Conversion of 1,4-dihydroxy-2-naphthoate (DHNA) to demethylmenaquinone (DMK).</text>
</comment>
<feature type="transmembrane region" description="Helical" evidence="8">
    <location>
        <begin position="61"/>
        <end position="83"/>
    </location>
</feature>
<dbReference type="InterPro" id="IPR004657">
    <property type="entry name" value="MenA"/>
</dbReference>
<dbReference type="EMBL" id="CP000507">
    <property type="protein sequence ID" value="ABL99573.1"/>
    <property type="molecule type" value="Genomic_DNA"/>
</dbReference>
<dbReference type="eggNOG" id="COG1575">
    <property type="taxonomic scope" value="Bacteria"/>
</dbReference>
<dbReference type="HOGENOM" id="CLU_043611_1_2_6"/>
<dbReference type="EC" id="2.5.1.74" evidence="8 9"/>
<name>A1S5B7_SHEAM</name>
<dbReference type="GO" id="GO:0046428">
    <property type="term" value="F:1,4-dihydroxy-2-naphthoate polyprenyltransferase activity"/>
    <property type="evidence" value="ECO:0007669"/>
    <property type="project" value="UniProtKB-UniRule"/>
</dbReference>
<feature type="transmembrane region" description="Helical" evidence="8">
    <location>
        <begin position="141"/>
        <end position="158"/>
    </location>
</feature>
<evidence type="ECO:0000256" key="9">
    <source>
        <dbReference type="NCBIfam" id="TIGR00751"/>
    </source>
</evidence>
<dbReference type="NCBIfam" id="NF004751">
    <property type="entry name" value="PRK06080.1-3"/>
    <property type="match status" value="1"/>
</dbReference>
<dbReference type="InterPro" id="IPR000537">
    <property type="entry name" value="UbiA_prenyltransferase"/>
</dbReference>
<dbReference type="STRING" id="326297.Sama_1366"/>
<keyword evidence="11" id="KW-1185">Reference proteome</keyword>
<keyword evidence="5 8" id="KW-0812">Transmembrane</keyword>
<dbReference type="PIRSF" id="PIRSF005355">
    <property type="entry name" value="UBIAD1"/>
    <property type="match status" value="1"/>
</dbReference>
<dbReference type="PANTHER" id="PTHR13929">
    <property type="entry name" value="1,4-DIHYDROXY-2-NAPHTHOATE OCTAPRENYLTRANSFERASE"/>
    <property type="match status" value="1"/>
</dbReference>
<evidence type="ECO:0000256" key="5">
    <source>
        <dbReference type="ARBA" id="ARBA00022692"/>
    </source>
</evidence>
<dbReference type="InterPro" id="IPR044878">
    <property type="entry name" value="UbiA_sf"/>
</dbReference>
<evidence type="ECO:0000313" key="10">
    <source>
        <dbReference type="EMBL" id="ABL99573.1"/>
    </source>
</evidence>
<evidence type="ECO:0000256" key="7">
    <source>
        <dbReference type="ARBA" id="ARBA00023136"/>
    </source>
</evidence>
<evidence type="ECO:0000256" key="2">
    <source>
        <dbReference type="ARBA" id="ARBA00022428"/>
    </source>
</evidence>
<dbReference type="Pfam" id="PF01040">
    <property type="entry name" value="UbiA"/>
    <property type="match status" value="1"/>
</dbReference>
<dbReference type="AlphaFoldDB" id="A1S5B7"/>
<accession>A1S5B7</accession>
<keyword evidence="8" id="KW-0997">Cell inner membrane</keyword>
<evidence type="ECO:0000256" key="3">
    <source>
        <dbReference type="ARBA" id="ARBA00022475"/>
    </source>
</evidence>
<proteinExistence type="inferred from homology"/>
<feature type="transmembrane region" description="Helical" evidence="8">
    <location>
        <begin position="170"/>
        <end position="188"/>
    </location>
</feature>
<sequence length="321" mass="34012">MRVFDCANFQRNSCYPMGCNRFYLLKATMNPWILAIRPRTLPAAIGPLLVGNTLALGLESFSITIAIASMICALLLQIAVNLANDYFDFKSGVDTEERLGPVRVTQSGLIAPARVKAAMIASLLAALAVGSYLIWHGGAPIAVLAAASILGALCYSGGPYPLASHGLGEVAAFVFFGLVAVVGSFYLQSGFASMDAWILGAAIGLFNAAIMLVNNTRDIRTDTRAGKRTLAVRIGEAQSRVLYQALVYLPFGLIIGSFLMGLLPGWPVLLSGLSLVIARRLSREFSETSGGALNPLLGRTARLTLVFSVLFSVGLLIPAQA</sequence>
<dbReference type="GO" id="GO:0005886">
    <property type="term" value="C:plasma membrane"/>
    <property type="evidence" value="ECO:0007669"/>
    <property type="project" value="UniProtKB-SubCell"/>
</dbReference>
<organism evidence="10 11">
    <name type="scientific">Shewanella amazonensis (strain ATCC BAA-1098 / SB2B)</name>
    <dbReference type="NCBI Taxonomy" id="326297"/>
    <lineage>
        <taxon>Bacteria</taxon>
        <taxon>Pseudomonadati</taxon>
        <taxon>Pseudomonadota</taxon>
        <taxon>Gammaproteobacteria</taxon>
        <taxon>Alteromonadales</taxon>
        <taxon>Shewanellaceae</taxon>
        <taxon>Shewanella</taxon>
    </lineage>
</organism>
<dbReference type="PANTHER" id="PTHR13929:SF0">
    <property type="entry name" value="UBIA PRENYLTRANSFERASE DOMAIN-CONTAINING PROTEIN 1"/>
    <property type="match status" value="1"/>
</dbReference>
<dbReference type="InterPro" id="IPR026046">
    <property type="entry name" value="UBIAD1"/>
</dbReference>
<evidence type="ECO:0000256" key="8">
    <source>
        <dbReference type="HAMAP-Rule" id="MF_01937"/>
    </source>
</evidence>